<dbReference type="Pfam" id="PF03602">
    <property type="entry name" value="Cons_hypoth95"/>
    <property type="match status" value="1"/>
</dbReference>
<keyword evidence="1 3" id="KW-0489">Methyltransferase</keyword>
<protein>
    <recommendedName>
        <fullName evidence="3">Ribosomal RNA small subunit methyltransferase D</fullName>
        <ecNumber evidence="3">2.1.1.171</ecNumber>
    </recommendedName>
</protein>
<dbReference type="Gene3D" id="3.40.50.150">
    <property type="entry name" value="Vaccinia Virus protein VP39"/>
    <property type="match status" value="1"/>
</dbReference>
<keyword evidence="2 3" id="KW-0808">Transferase</keyword>
<dbReference type="PANTHER" id="PTHR43542">
    <property type="entry name" value="METHYLTRANSFERASE"/>
    <property type="match status" value="1"/>
</dbReference>
<dbReference type="EMBL" id="AP028961">
    <property type="protein sequence ID" value="BET44350.1"/>
    <property type="molecule type" value="Genomic_DNA"/>
</dbReference>
<dbReference type="CDD" id="cd02440">
    <property type="entry name" value="AdoMet_MTases"/>
    <property type="match status" value="1"/>
</dbReference>
<keyword evidence="3" id="KW-0698">rRNA processing</keyword>
<sequence>MLRNKNNLYNNYVRIIGGQWSKRKLNILYIDELRPTINVMRETLFNWLTPVINNAVCLDCFAGSGALGIEAVSRYAKSATLIESNYKIVRQLKLNILQLQAHNITIIHNNVLIYLANIGFQYNIVFLDPPFYKNLLQKTILLLENNGWLSHKSWIYLEMEQDSRLYKIPNNWILYRKKYTKKINYLLFIRYKN</sequence>
<reference evidence="4" key="2">
    <citation type="submission" date="2023-10" db="EMBL/GenBank/DDBJ databases">
        <authorList>
            <person name="Koga R."/>
            <person name="Fukatsu T."/>
        </authorList>
    </citation>
    <scope>NUCLEOTIDE SEQUENCE</scope>
    <source>
        <strain evidence="4">Kw-01</strain>
    </source>
</reference>
<evidence type="ECO:0000256" key="3">
    <source>
        <dbReference type="PIRNR" id="PIRNR004553"/>
    </source>
</evidence>
<dbReference type="GO" id="GO:0052913">
    <property type="term" value="F:16S rRNA (guanine(966)-N(2))-methyltransferase activity"/>
    <property type="evidence" value="ECO:0007669"/>
    <property type="project" value="UniProtKB-EC"/>
</dbReference>
<comment type="function">
    <text evidence="3">Specifically methylates the guanine in position 966 of 16S rRNA in the assembled 30S particle.</text>
</comment>
<gene>
    <name evidence="4" type="primary">rsmD</name>
    <name evidence="4" type="ORF">ACHINZ_0200</name>
</gene>
<evidence type="ECO:0000256" key="2">
    <source>
        <dbReference type="ARBA" id="ARBA00022679"/>
    </source>
</evidence>
<dbReference type="SUPFAM" id="SSF53335">
    <property type="entry name" value="S-adenosyl-L-methionine-dependent methyltransferases"/>
    <property type="match status" value="1"/>
</dbReference>
<comment type="catalytic activity">
    <reaction evidence="3">
        <text>guanosine(966) in 16S rRNA + S-adenosyl-L-methionine = N(2)-methylguanosine(966) in 16S rRNA + S-adenosyl-L-homocysteine + H(+)</text>
        <dbReference type="Rhea" id="RHEA:23548"/>
        <dbReference type="Rhea" id="RHEA-COMP:10211"/>
        <dbReference type="Rhea" id="RHEA-COMP:10212"/>
        <dbReference type="ChEBI" id="CHEBI:15378"/>
        <dbReference type="ChEBI" id="CHEBI:57856"/>
        <dbReference type="ChEBI" id="CHEBI:59789"/>
        <dbReference type="ChEBI" id="CHEBI:74269"/>
        <dbReference type="ChEBI" id="CHEBI:74481"/>
        <dbReference type="EC" id="2.1.1.171"/>
    </reaction>
</comment>
<dbReference type="PIRSF" id="PIRSF004553">
    <property type="entry name" value="CHP00095"/>
    <property type="match status" value="1"/>
</dbReference>
<evidence type="ECO:0000313" key="4">
    <source>
        <dbReference type="EMBL" id="BET44350.1"/>
    </source>
</evidence>
<reference evidence="4" key="1">
    <citation type="journal article" date="2023" name="Front. Microbiol.">
        <title>Genome analysis of Candidatus Aschnera chinzeii, the bacterial endosymbiont of the blood-sucking bat fly Penicillidia jenynsii (Insecta: Diptera: Nycteribiidae).</title>
        <authorList>
            <person name="Koga R."/>
            <person name="Moriyama M."/>
            <person name="Nozaki T."/>
            <person name="Fukatsu T."/>
        </authorList>
    </citation>
    <scope>NUCLEOTIDE SEQUENCE</scope>
    <source>
        <strain evidence="4">Kw-01</strain>
    </source>
</reference>
<keyword evidence="3" id="KW-0949">S-adenosyl-L-methionine</keyword>
<dbReference type="AlphaFoldDB" id="A0AAT9G3Q3"/>
<dbReference type="EC" id="2.1.1.171" evidence="3"/>
<organism evidence="4">
    <name type="scientific">Candidatus Aschnera chinzeii</name>
    <dbReference type="NCBI Taxonomy" id="1485666"/>
    <lineage>
        <taxon>Bacteria</taxon>
        <taxon>Pseudomonadati</taxon>
        <taxon>Pseudomonadota</taxon>
        <taxon>Gammaproteobacteria</taxon>
        <taxon>Enterobacterales</taxon>
        <taxon>Enterobacteriaceae</taxon>
        <taxon>Candidatus Aschnera</taxon>
    </lineage>
</organism>
<dbReference type="InterPro" id="IPR029063">
    <property type="entry name" value="SAM-dependent_MTases_sf"/>
</dbReference>
<dbReference type="PANTHER" id="PTHR43542:SF1">
    <property type="entry name" value="METHYLTRANSFERASE"/>
    <property type="match status" value="1"/>
</dbReference>
<evidence type="ECO:0000256" key="1">
    <source>
        <dbReference type="ARBA" id="ARBA00022603"/>
    </source>
</evidence>
<comment type="similarity">
    <text evidence="3">Belongs to the methyltransferase superfamily. RsmD family.</text>
</comment>
<proteinExistence type="inferred from homology"/>
<name>A0AAT9G3Q3_9ENTR</name>
<dbReference type="NCBIfam" id="TIGR00095">
    <property type="entry name" value="16S rRNA (guanine(966)-N(2))-methyltransferase RsmD"/>
    <property type="match status" value="1"/>
</dbReference>
<dbReference type="InterPro" id="IPR004398">
    <property type="entry name" value="RNA_MeTrfase_RsmD"/>
</dbReference>
<accession>A0AAT9G3Q3</accession>